<evidence type="ECO:0000313" key="4">
    <source>
        <dbReference type="EMBL" id="PTM51389.1"/>
    </source>
</evidence>
<dbReference type="AlphaFoldDB" id="A0A2T4YXW3"/>
<feature type="binding site" evidence="2">
    <location>
        <begin position="193"/>
        <end position="196"/>
    </location>
    <ligand>
        <name>substrate</name>
    </ligand>
</feature>
<dbReference type="Proteomes" id="UP000241808">
    <property type="component" value="Unassembled WGS sequence"/>
</dbReference>
<sequence length="279" mass="30059">MHRKPMSRIQYDLFHSLNYMPITDIDGPLLPVVHDMSCLTNPDDHPSKRVRFFEAHLHRVSTAPAIHTVSQFSRDEIVRLIGVDPARVHVIPPGVDHQCLAAPLAGEGGPGHHCRASGAAGHPDLGVGAGNAAAARRSYWPSDQGMMAAAQREDTMAQDGLIALIAHDQKKPDMLAWARRHHGVLQRLPLVATGTTGSLLKADMPDLDILLMKSGPLGGDQQIGALIVEGRIALLVFLVDPLSPHPHDVDVKALTRLAVVYDVPMACNLATADRLVVGL</sequence>
<evidence type="ECO:0000256" key="1">
    <source>
        <dbReference type="ARBA" id="ARBA00006287"/>
    </source>
</evidence>
<dbReference type="PANTHER" id="PTHR30492">
    <property type="entry name" value="METHYLGLYOXAL SYNTHASE"/>
    <property type="match status" value="1"/>
</dbReference>
<feature type="binding site" evidence="2">
    <location>
        <position position="171"/>
    </location>
    <ligand>
        <name>substrate</name>
    </ligand>
</feature>
<dbReference type="SUPFAM" id="SSF52335">
    <property type="entry name" value="Methylglyoxal synthase-like"/>
    <property type="match status" value="1"/>
</dbReference>
<evidence type="ECO:0000313" key="5">
    <source>
        <dbReference type="Proteomes" id="UP000241808"/>
    </source>
</evidence>
<gene>
    <name evidence="2" type="primary">mgsA</name>
    <name evidence="4" type="ORF">C8P69_11054</name>
</gene>
<organism evidence="4 5">
    <name type="scientific">Phreatobacter oligotrophus</name>
    <dbReference type="NCBI Taxonomy" id="1122261"/>
    <lineage>
        <taxon>Bacteria</taxon>
        <taxon>Pseudomonadati</taxon>
        <taxon>Pseudomonadota</taxon>
        <taxon>Alphaproteobacteria</taxon>
        <taxon>Hyphomicrobiales</taxon>
        <taxon>Phreatobacteraceae</taxon>
        <taxon>Phreatobacter</taxon>
    </lineage>
</organism>
<dbReference type="InterPro" id="IPR028098">
    <property type="entry name" value="Glyco_trans_4-like_N"/>
</dbReference>
<dbReference type="EMBL" id="PZZL01000010">
    <property type="protein sequence ID" value="PTM51389.1"/>
    <property type="molecule type" value="Genomic_DNA"/>
</dbReference>
<dbReference type="Gene3D" id="3.40.50.2000">
    <property type="entry name" value="Glycogen Phosphorylase B"/>
    <property type="match status" value="1"/>
</dbReference>
<comment type="similarity">
    <text evidence="1 2">Belongs to the methylglyoxal synthase family.</text>
</comment>
<dbReference type="OrthoDB" id="9787147at2"/>
<dbReference type="HAMAP" id="MF_00549">
    <property type="entry name" value="Methylglyoxal_synth"/>
    <property type="match status" value="1"/>
</dbReference>
<feature type="domain" description="MGS-like" evidence="3">
    <location>
        <begin position="154"/>
        <end position="279"/>
    </location>
</feature>
<dbReference type="SMART" id="SM00851">
    <property type="entry name" value="MGS"/>
    <property type="match status" value="1"/>
</dbReference>
<dbReference type="CDD" id="cd01422">
    <property type="entry name" value="MGS"/>
    <property type="match status" value="1"/>
</dbReference>
<accession>A0A2T4YXW3</accession>
<dbReference type="Pfam" id="PF02142">
    <property type="entry name" value="MGS"/>
    <property type="match status" value="1"/>
</dbReference>
<dbReference type="SUPFAM" id="SSF53756">
    <property type="entry name" value="UDP-Glycosyltransferase/glycogen phosphorylase"/>
    <property type="match status" value="1"/>
</dbReference>
<feature type="binding site" evidence="2">
    <location>
        <begin position="214"/>
        <end position="215"/>
    </location>
    <ligand>
        <name>substrate</name>
    </ligand>
</feature>
<dbReference type="PROSITE" id="PS01335">
    <property type="entry name" value="METHYLGLYOXAL_SYNTH"/>
    <property type="match status" value="1"/>
</dbReference>
<evidence type="ECO:0000259" key="3">
    <source>
        <dbReference type="PROSITE" id="PS51855"/>
    </source>
</evidence>
<feature type="binding site" evidence="2">
    <location>
        <position position="167"/>
    </location>
    <ligand>
        <name>substrate</name>
    </ligand>
</feature>
<proteinExistence type="inferred from homology"/>
<feature type="binding site" evidence="2">
    <location>
        <position position="247"/>
    </location>
    <ligand>
        <name>substrate</name>
    </ligand>
</feature>
<keyword evidence="5" id="KW-1185">Reference proteome</keyword>
<dbReference type="GO" id="GO:0008929">
    <property type="term" value="F:methylglyoxal synthase activity"/>
    <property type="evidence" value="ECO:0007669"/>
    <property type="project" value="UniProtKB-UniRule"/>
</dbReference>
<name>A0A2T4YXW3_9HYPH</name>
<feature type="active site" description="Proton donor/acceptor" evidence="2">
    <location>
        <position position="220"/>
    </location>
</feature>
<dbReference type="Pfam" id="PF13439">
    <property type="entry name" value="Glyco_transf_4"/>
    <property type="match status" value="1"/>
</dbReference>
<comment type="catalytic activity">
    <reaction evidence="2">
        <text>dihydroxyacetone phosphate = methylglyoxal + phosphate</text>
        <dbReference type="Rhea" id="RHEA:17937"/>
        <dbReference type="ChEBI" id="CHEBI:17158"/>
        <dbReference type="ChEBI" id="CHEBI:43474"/>
        <dbReference type="ChEBI" id="CHEBI:57642"/>
        <dbReference type="EC" id="4.2.3.3"/>
    </reaction>
</comment>
<comment type="caution">
    <text evidence="4">The sequence shown here is derived from an EMBL/GenBank/DDBJ whole genome shotgun (WGS) entry which is preliminary data.</text>
</comment>
<dbReference type="GO" id="GO:0019242">
    <property type="term" value="P:methylglyoxal biosynthetic process"/>
    <property type="evidence" value="ECO:0007669"/>
    <property type="project" value="UniProtKB-UniRule"/>
</dbReference>
<comment type="function">
    <text evidence="2">Catalyzes the formation of methylglyoxal from dihydroxyacetone phosphate.</text>
</comment>
<reference evidence="4 5" key="1">
    <citation type="submission" date="2018-04" db="EMBL/GenBank/DDBJ databases">
        <title>Genomic Encyclopedia of Archaeal and Bacterial Type Strains, Phase II (KMG-II): from individual species to whole genera.</title>
        <authorList>
            <person name="Goeker M."/>
        </authorList>
    </citation>
    <scope>NUCLEOTIDE SEQUENCE [LARGE SCALE GENOMIC DNA]</scope>
    <source>
        <strain evidence="4 5">DSM 25521</strain>
    </source>
</reference>
<dbReference type="Gene3D" id="3.40.50.1380">
    <property type="entry name" value="Methylglyoxal synthase-like domain"/>
    <property type="match status" value="1"/>
</dbReference>
<dbReference type="InterPro" id="IPR011607">
    <property type="entry name" value="MGS-like_dom"/>
</dbReference>
<dbReference type="PROSITE" id="PS51855">
    <property type="entry name" value="MGS"/>
    <property type="match status" value="1"/>
</dbReference>
<dbReference type="InterPro" id="IPR004363">
    <property type="entry name" value="Methylgl_synth"/>
</dbReference>
<dbReference type="PANTHER" id="PTHR30492:SF0">
    <property type="entry name" value="METHYLGLYOXAL SYNTHASE"/>
    <property type="match status" value="1"/>
</dbReference>
<dbReference type="EC" id="4.2.3.3" evidence="2"/>
<dbReference type="NCBIfam" id="NF003559">
    <property type="entry name" value="PRK05234.1"/>
    <property type="match status" value="1"/>
</dbReference>
<dbReference type="GO" id="GO:0016757">
    <property type="term" value="F:glycosyltransferase activity"/>
    <property type="evidence" value="ECO:0007669"/>
    <property type="project" value="UniProtKB-ARBA"/>
</dbReference>
<dbReference type="GO" id="GO:0005829">
    <property type="term" value="C:cytosol"/>
    <property type="evidence" value="ECO:0007669"/>
    <property type="project" value="TreeGrafter"/>
</dbReference>
<evidence type="ECO:0000256" key="2">
    <source>
        <dbReference type="HAMAP-Rule" id="MF_00549"/>
    </source>
</evidence>
<protein>
    <recommendedName>
        <fullName evidence="2">Methylglyoxal synthase</fullName>
        <shortName evidence="2">MGS</shortName>
        <ecNumber evidence="2">4.2.3.3</ecNumber>
    </recommendedName>
</protein>
<dbReference type="InterPro" id="IPR018148">
    <property type="entry name" value="Methylglyoxal_synth_AS"/>
</dbReference>
<keyword evidence="2" id="KW-0456">Lyase</keyword>
<dbReference type="InterPro" id="IPR036914">
    <property type="entry name" value="MGS-like_dom_sf"/>
</dbReference>